<dbReference type="GO" id="GO:0016285">
    <property type="term" value="F:alanyl aminopeptidase activity"/>
    <property type="evidence" value="ECO:0007669"/>
    <property type="project" value="UniProtKB-EC"/>
</dbReference>
<evidence type="ECO:0000256" key="9">
    <source>
        <dbReference type="ARBA" id="ARBA00022801"/>
    </source>
</evidence>
<gene>
    <name evidence="17" type="ORF">J2S36_000700</name>
</gene>
<keyword evidence="8" id="KW-0479">Metal-binding</keyword>
<dbReference type="InterPro" id="IPR024571">
    <property type="entry name" value="ERAP1-like_C_dom"/>
</dbReference>
<evidence type="ECO:0000256" key="1">
    <source>
        <dbReference type="ARBA" id="ARBA00000098"/>
    </source>
</evidence>
<keyword evidence="11" id="KW-0482">Metalloprotease</keyword>
<dbReference type="Pfam" id="PF11838">
    <property type="entry name" value="ERAP1_C"/>
    <property type="match status" value="1"/>
</dbReference>
<proteinExistence type="inferred from homology"/>
<dbReference type="EC" id="3.4.11.2" evidence="4"/>
<evidence type="ECO:0000259" key="15">
    <source>
        <dbReference type="Pfam" id="PF11838"/>
    </source>
</evidence>
<keyword evidence="9 17" id="KW-0378">Hydrolase</keyword>
<name>A0ABU1T1A3_9ACTO</name>
<organism evidence="17 18">
    <name type="scientific">Arcanobacterium hippocoleae</name>
    <dbReference type="NCBI Taxonomy" id="149017"/>
    <lineage>
        <taxon>Bacteria</taxon>
        <taxon>Bacillati</taxon>
        <taxon>Actinomycetota</taxon>
        <taxon>Actinomycetes</taxon>
        <taxon>Actinomycetales</taxon>
        <taxon>Actinomycetaceae</taxon>
        <taxon>Arcanobacterium</taxon>
    </lineage>
</organism>
<evidence type="ECO:0000256" key="5">
    <source>
        <dbReference type="ARBA" id="ARBA00015611"/>
    </source>
</evidence>
<dbReference type="PANTHER" id="PTHR11533">
    <property type="entry name" value="PROTEASE M1 ZINC METALLOPROTEASE"/>
    <property type="match status" value="1"/>
</dbReference>
<reference evidence="17 18" key="1">
    <citation type="submission" date="2023-07" db="EMBL/GenBank/DDBJ databases">
        <title>Sequencing the genomes of 1000 actinobacteria strains.</title>
        <authorList>
            <person name="Klenk H.-P."/>
        </authorList>
    </citation>
    <scope>NUCLEOTIDE SEQUENCE [LARGE SCALE GENOMIC DNA]</scope>
    <source>
        <strain evidence="17 18">DSM 15539</strain>
    </source>
</reference>
<dbReference type="InterPro" id="IPR012778">
    <property type="entry name" value="Pept_M1_aminopeptidase"/>
</dbReference>
<feature type="domain" description="Aminopeptidase N-like N-terminal" evidence="16">
    <location>
        <begin position="41"/>
        <end position="207"/>
    </location>
</feature>
<accession>A0ABU1T1A3</accession>
<dbReference type="InterPro" id="IPR001930">
    <property type="entry name" value="Peptidase_M1"/>
</dbReference>
<comment type="caution">
    <text evidence="17">The sequence shown here is derived from an EMBL/GenBank/DDBJ whole genome shotgun (WGS) entry which is preliminary data.</text>
</comment>
<dbReference type="Pfam" id="PF01433">
    <property type="entry name" value="Peptidase_M1"/>
    <property type="match status" value="1"/>
</dbReference>
<feature type="domain" description="Peptidase M1 membrane alanine aminopeptidase" evidence="14">
    <location>
        <begin position="250"/>
        <end position="463"/>
    </location>
</feature>
<sequence length="867" mass="96978">MQIRHTERKFIIQLKGFILPGQNLTRIEAAERAKLLQTSTYHVELDLTNSTETFDSITTVKFTATQPGESSFIDLIAQSVSEIVLNGVHLPVDSYADSRIPLPNLQAENELIVRSVCEYSHTGEGLHRVVDPVDGEVYLYSQFEVADSRRMYAVFEQPDLKAEFTFVVTAPAHWQVFSVSPTPEKEILSETTARWEFTPTERISSYLTCLVAGPYEGTRGSYTSIDGREIPMGVYARRSLAEYLDGDEVIEITKQGMPFYEQQYRQPYPFRKYDQIFVPEYNAGAMEHPGCVTILDDYVFRNRPTQALVERRAVTILHELAHMWFGDFVTMKWWDDLWLNESFAEYMSHVATAETTRWKDAWVTFNASEKNWAQAEDQLPSTHPIAADIRDIEDTLVNFDGITYGKGASVFQQLVAYVGWEAFVAGVAKYLAKKAWGNATLQDLLVELEAASGRDLRKWSKLWLEEAGINILRPEIEMDGSKIRRFAIRQESDGRASLRPHRIAVAGYSLQEGRYQQVARVELDIDGELTEVAELSGIQRPDLLLINDGDWAYAKVRLDAHSMAHAIENINAFDDRLARSLVLFSAWDMCRDGEMSAHEYTELVLKALEIEDHGTVLRTLRGNLATATNLYSAPEKRDALQTRVGQRLSEILNTCELGSDRQLQIALSAVALATDPQAETFANWLIGKEVPAGLKMDNAMRWAVIERLAAAGQITEADVAAERSERDNTASGAASAARARAALADAAAKSRAWEDLTGGKVSNAVQRSLCLGFSGGDPALLVPYVEKYFASVESQWKDRTKEIAANMIEYAFPAKLAGRTDLGIDIIAVGDAWMNTHEDAAPALRRLVSEVLDSARRAVRAQICDAQ</sequence>
<dbReference type="InterPro" id="IPR027268">
    <property type="entry name" value="Peptidase_M4/M1_CTD_sf"/>
</dbReference>
<keyword evidence="7" id="KW-0645">Protease</keyword>
<dbReference type="SUPFAM" id="SSF63737">
    <property type="entry name" value="Leukotriene A4 hydrolase N-terminal domain"/>
    <property type="match status" value="1"/>
</dbReference>
<dbReference type="CDD" id="cd09602">
    <property type="entry name" value="M1_APN"/>
    <property type="match status" value="1"/>
</dbReference>
<keyword evidence="10" id="KW-0862">Zinc</keyword>
<feature type="domain" description="ERAP1-like C-terminal" evidence="15">
    <location>
        <begin position="544"/>
        <end position="857"/>
    </location>
</feature>
<dbReference type="NCBIfam" id="TIGR02412">
    <property type="entry name" value="pepN_strep_liv"/>
    <property type="match status" value="1"/>
</dbReference>
<evidence type="ECO:0000256" key="7">
    <source>
        <dbReference type="ARBA" id="ARBA00022670"/>
    </source>
</evidence>
<protein>
    <recommendedName>
        <fullName evidence="5">Aminopeptidase N</fullName>
        <ecNumber evidence="4">3.4.11.2</ecNumber>
    </recommendedName>
    <alternativeName>
        <fullName evidence="12">Alanine aminopeptidase</fullName>
    </alternativeName>
    <alternativeName>
        <fullName evidence="13">Lysyl aminopeptidase</fullName>
    </alternativeName>
</protein>
<evidence type="ECO:0000259" key="14">
    <source>
        <dbReference type="Pfam" id="PF01433"/>
    </source>
</evidence>
<evidence type="ECO:0000259" key="16">
    <source>
        <dbReference type="Pfam" id="PF17900"/>
    </source>
</evidence>
<evidence type="ECO:0000256" key="4">
    <source>
        <dbReference type="ARBA" id="ARBA00012564"/>
    </source>
</evidence>
<dbReference type="RefSeq" id="WP_309955613.1">
    <property type="nucleotide sequence ID" value="NZ_JAVDUJ010000001.1"/>
</dbReference>
<dbReference type="PRINTS" id="PR00756">
    <property type="entry name" value="ALADIPTASE"/>
</dbReference>
<comment type="catalytic activity">
    <reaction evidence="1">
        <text>Release of an N-terminal amino acid, Xaa-|-Yaa- from a peptide, amide or arylamide. Xaa is preferably Ala, but may be most amino acids including Pro (slow action). When a terminal hydrophobic residue is followed by a prolyl residue, the two may be released as an intact Xaa-Pro dipeptide.</text>
        <dbReference type="EC" id="3.4.11.2"/>
    </reaction>
</comment>
<dbReference type="InterPro" id="IPR050344">
    <property type="entry name" value="Peptidase_M1_aminopeptidases"/>
</dbReference>
<dbReference type="SUPFAM" id="SSF55486">
    <property type="entry name" value="Metalloproteases ('zincins'), catalytic domain"/>
    <property type="match status" value="1"/>
</dbReference>
<dbReference type="InterPro" id="IPR014782">
    <property type="entry name" value="Peptidase_M1_dom"/>
</dbReference>
<evidence type="ECO:0000256" key="6">
    <source>
        <dbReference type="ARBA" id="ARBA00022438"/>
    </source>
</evidence>
<dbReference type="Gene3D" id="2.60.40.1730">
    <property type="entry name" value="tricorn interacting facor f3 domain"/>
    <property type="match status" value="1"/>
</dbReference>
<evidence type="ECO:0000256" key="10">
    <source>
        <dbReference type="ARBA" id="ARBA00022833"/>
    </source>
</evidence>
<keyword evidence="18" id="KW-1185">Reference proteome</keyword>
<evidence type="ECO:0000256" key="12">
    <source>
        <dbReference type="ARBA" id="ARBA00029811"/>
    </source>
</evidence>
<evidence type="ECO:0000256" key="11">
    <source>
        <dbReference type="ARBA" id="ARBA00023049"/>
    </source>
</evidence>
<comment type="similarity">
    <text evidence="3">Belongs to the peptidase M1 family.</text>
</comment>
<dbReference type="EMBL" id="JAVDUJ010000001">
    <property type="protein sequence ID" value="MDR6939157.1"/>
    <property type="molecule type" value="Genomic_DNA"/>
</dbReference>
<dbReference type="PANTHER" id="PTHR11533:SF174">
    <property type="entry name" value="PUROMYCIN-SENSITIVE AMINOPEPTIDASE-RELATED"/>
    <property type="match status" value="1"/>
</dbReference>
<evidence type="ECO:0000256" key="2">
    <source>
        <dbReference type="ARBA" id="ARBA00001947"/>
    </source>
</evidence>
<evidence type="ECO:0000313" key="17">
    <source>
        <dbReference type="EMBL" id="MDR6939157.1"/>
    </source>
</evidence>
<keyword evidence="6 17" id="KW-0031">Aminopeptidase</keyword>
<evidence type="ECO:0000256" key="13">
    <source>
        <dbReference type="ARBA" id="ARBA00031533"/>
    </source>
</evidence>
<evidence type="ECO:0000256" key="8">
    <source>
        <dbReference type="ARBA" id="ARBA00022723"/>
    </source>
</evidence>
<dbReference type="Proteomes" id="UP001266099">
    <property type="component" value="Unassembled WGS sequence"/>
</dbReference>
<evidence type="ECO:0000256" key="3">
    <source>
        <dbReference type="ARBA" id="ARBA00010136"/>
    </source>
</evidence>
<comment type="cofactor">
    <cofactor evidence="2">
        <name>Zn(2+)</name>
        <dbReference type="ChEBI" id="CHEBI:29105"/>
    </cofactor>
</comment>
<dbReference type="InterPro" id="IPR045357">
    <property type="entry name" value="Aminopeptidase_N-like_N"/>
</dbReference>
<evidence type="ECO:0000313" key="18">
    <source>
        <dbReference type="Proteomes" id="UP001266099"/>
    </source>
</evidence>
<dbReference type="InterPro" id="IPR042097">
    <property type="entry name" value="Aminopeptidase_N-like_N_sf"/>
</dbReference>
<dbReference type="Pfam" id="PF17900">
    <property type="entry name" value="Peptidase_M1_N"/>
    <property type="match status" value="1"/>
</dbReference>
<dbReference type="Gene3D" id="1.10.390.10">
    <property type="entry name" value="Neutral Protease Domain 2"/>
    <property type="match status" value="1"/>
</dbReference>